<proteinExistence type="predicted"/>
<sequence>MSEDYEFLTDDEEDNLLEEVSDFMPLERLQTDFAMLAGQGSMHDREGHELRQAMILIRSAIPEATWDPIRELNEGIVDEGYHQFHNIMTSFEPAYEETSEDDGMDLDLSSSDEKPVFQFTPELALSMFKNMTSKSTRDSSYFSVDVIFKSKDQKWHFNLVLEDPILYDRFTNAKPKLNIELQSPAKTSESTSTNVVDSAVLLELFEGFGLSVDTFEPAKVNTQLKQFLVLCAKTVWLSEYNDFIYAIDKRGSSFEKSVGHRELLLREDVGFDGYECFDSNFINVDRDRMFDQMEELVDAVQIEWPPQSQTWSMKSTEYEYPEKAEWN</sequence>
<comment type="caution">
    <text evidence="1">The sequence shown here is derived from an EMBL/GenBank/DDBJ whole genome shotgun (WGS) entry which is preliminary data.</text>
</comment>
<reference evidence="1 2" key="1">
    <citation type="submission" date="2016-07" db="EMBL/GenBank/DDBJ databases">
        <title>Pervasive Adenine N6-methylation of Active Genes in Fungi.</title>
        <authorList>
            <consortium name="DOE Joint Genome Institute"/>
            <person name="Mondo S.J."/>
            <person name="Dannebaum R.O."/>
            <person name="Kuo R.C."/>
            <person name="Labutti K."/>
            <person name="Haridas S."/>
            <person name="Kuo A."/>
            <person name="Salamov A."/>
            <person name="Ahrendt S.R."/>
            <person name="Lipzen A."/>
            <person name="Sullivan W."/>
            <person name="Andreopoulos W.B."/>
            <person name="Clum A."/>
            <person name="Lindquist E."/>
            <person name="Daum C."/>
            <person name="Ramamoorthy G.K."/>
            <person name="Gryganskyi A."/>
            <person name="Culley D."/>
            <person name="Magnuson J.K."/>
            <person name="James T.Y."/>
            <person name="O'Malley M.A."/>
            <person name="Stajich J.E."/>
            <person name="Spatafora J.W."/>
            <person name="Visel A."/>
            <person name="Grigoriev I.V."/>
        </authorList>
    </citation>
    <scope>NUCLEOTIDE SEQUENCE [LARGE SCALE GENOMIC DNA]</scope>
    <source>
        <strain evidence="1 2">JEL800</strain>
    </source>
</reference>
<keyword evidence="2" id="KW-1185">Reference proteome</keyword>
<evidence type="ECO:0000313" key="1">
    <source>
        <dbReference type="EMBL" id="ORY26847.1"/>
    </source>
</evidence>
<dbReference type="EMBL" id="MCGO01000107">
    <property type="protein sequence ID" value="ORY26847.1"/>
    <property type="molecule type" value="Genomic_DNA"/>
</dbReference>
<evidence type="ECO:0000313" key="2">
    <source>
        <dbReference type="Proteomes" id="UP000193642"/>
    </source>
</evidence>
<dbReference type="Proteomes" id="UP000193642">
    <property type="component" value="Unassembled WGS sequence"/>
</dbReference>
<accession>A0A1Y2AXA0</accession>
<dbReference type="AlphaFoldDB" id="A0A1Y2AXA0"/>
<name>A0A1Y2AXA0_9FUNG</name>
<organism evidence="1 2">
    <name type="scientific">Rhizoclosmatium globosum</name>
    <dbReference type="NCBI Taxonomy" id="329046"/>
    <lineage>
        <taxon>Eukaryota</taxon>
        <taxon>Fungi</taxon>
        <taxon>Fungi incertae sedis</taxon>
        <taxon>Chytridiomycota</taxon>
        <taxon>Chytridiomycota incertae sedis</taxon>
        <taxon>Chytridiomycetes</taxon>
        <taxon>Chytridiales</taxon>
        <taxon>Chytriomycetaceae</taxon>
        <taxon>Rhizoclosmatium</taxon>
    </lineage>
</organism>
<protein>
    <submittedName>
        <fullName evidence="1">Uncharacterized protein</fullName>
    </submittedName>
</protein>
<gene>
    <name evidence="1" type="ORF">BCR33DRAFT_725823</name>
</gene>